<dbReference type="Pfam" id="PF01965">
    <property type="entry name" value="DJ-1_PfpI"/>
    <property type="match status" value="1"/>
</dbReference>
<evidence type="ECO:0000256" key="3">
    <source>
        <dbReference type="ARBA" id="ARBA00038493"/>
    </source>
</evidence>
<reference evidence="5 6" key="1">
    <citation type="journal article" date="2016" name="Nat. Commun.">
        <title>Thousands of microbial genomes shed light on interconnected biogeochemical processes in an aquifer system.</title>
        <authorList>
            <person name="Anantharaman K."/>
            <person name="Brown C.T."/>
            <person name="Hug L.A."/>
            <person name="Sharon I."/>
            <person name="Castelle C.J."/>
            <person name="Probst A.J."/>
            <person name="Thomas B.C."/>
            <person name="Singh A."/>
            <person name="Wilkins M.J."/>
            <person name="Karaoz U."/>
            <person name="Brodie E.L."/>
            <person name="Williams K.H."/>
            <person name="Hubbard S.S."/>
            <person name="Banfield J.F."/>
        </authorList>
    </citation>
    <scope>NUCLEOTIDE SEQUENCE [LARGE SCALE GENOMIC DNA]</scope>
</reference>
<dbReference type="InterPro" id="IPR029062">
    <property type="entry name" value="Class_I_gatase-like"/>
</dbReference>
<comment type="similarity">
    <text evidence="3">Belongs to the peptidase C56 family. HSP31-like subfamily.</text>
</comment>
<dbReference type="GO" id="GO:0019172">
    <property type="term" value="F:glyoxalase III activity"/>
    <property type="evidence" value="ECO:0007669"/>
    <property type="project" value="TreeGrafter"/>
</dbReference>
<evidence type="ECO:0000256" key="1">
    <source>
        <dbReference type="ARBA" id="ARBA00023016"/>
    </source>
</evidence>
<organism evidence="5 6">
    <name type="scientific">Candidatus Roizmanbacteria bacterium RIFCSPLOWO2_01_FULL_37_16</name>
    <dbReference type="NCBI Taxonomy" id="1802058"/>
    <lineage>
        <taxon>Bacteria</taxon>
        <taxon>Candidatus Roizmaniibacteriota</taxon>
    </lineage>
</organism>
<protein>
    <recommendedName>
        <fullName evidence="4">DJ-1/PfpI domain-containing protein</fullName>
    </recommendedName>
</protein>
<sequence length="168" mass="18358">MKRVVILTGPGHEDPEFIVPWLVLPAEGIEVEVATSNNLVVIGKHGYPAKPTITLSDLVSKNYDAVLVAGGYEAPDRLRQKTEVIKFVQEMYKKGKIVAAICHGPWVLASSNILKGKKATCYPGMKDDLINAGAKYLQQAVVVDGNLVTSDRPESTGFWVKEIVNKLK</sequence>
<dbReference type="PROSITE" id="PS51276">
    <property type="entry name" value="PEPTIDASE_C56_PFPI"/>
    <property type="match status" value="1"/>
</dbReference>
<dbReference type="AlphaFoldDB" id="A0A1F7IQU1"/>
<dbReference type="CDD" id="cd03134">
    <property type="entry name" value="GATase1_PfpI_like"/>
    <property type="match status" value="1"/>
</dbReference>
<dbReference type="InterPro" id="IPR050325">
    <property type="entry name" value="Prot/Nucl_acid_deglycase"/>
</dbReference>
<dbReference type="PANTHER" id="PTHR48094">
    <property type="entry name" value="PROTEIN/NUCLEIC ACID DEGLYCASE DJ-1-RELATED"/>
    <property type="match status" value="1"/>
</dbReference>
<dbReference type="InterPro" id="IPR002818">
    <property type="entry name" value="DJ-1/PfpI"/>
</dbReference>
<keyword evidence="1" id="KW-0346">Stress response</keyword>
<dbReference type="EMBL" id="MGAI01000002">
    <property type="protein sequence ID" value="OGK45731.1"/>
    <property type="molecule type" value="Genomic_DNA"/>
</dbReference>
<dbReference type="PANTHER" id="PTHR48094:SF11">
    <property type="entry name" value="GLUTATHIONE-INDEPENDENT GLYOXALASE HSP31-RELATED"/>
    <property type="match status" value="1"/>
</dbReference>
<accession>A0A1F7IQU1</accession>
<dbReference type="Gene3D" id="3.40.50.880">
    <property type="match status" value="1"/>
</dbReference>
<dbReference type="GO" id="GO:0019243">
    <property type="term" value="P:methylglyoxal catabolic process to D-lactate via S-lactoyl-glutathione"/>
    <property type="evidence" value="ECO:0007669"/>
    <property type="project" value="TreeGrafter"/>
</dbReference>
<feature type="domain" description="DJ-1/PfpI" evidence="4">
    <location>
        <begin position="2"/>
        <end position="165"/>
    </location>
</feature>
<name>A0A1F7IQU1_9BACT</name>
<comment type="caution">
    <text evidence="5">The sequence shown here is derived from an EMBL/GenBank/DDBJ whole genome shotgun (WGS) entry which is preliminary data.</text>
</comment>
<proteinExistence type="inferred from homology"/>
<dbReference type="GO" id="GO:0005737">
    <property type="term" value="C:cytoplasm"/>
    <property type="evidence" value="ECO:0007669"/>
    <property type="project" value="TreeGrafter"/>
</dbReference>
<dbReference type="InterPro" id="IPR006286">
    <property type="entry name" value="C56_PfpI-like"/>
</dbReference>
<dbReference type="Proteomes" id="UP000178040">
    <property type="component" value="Unassembled WGS sequence"/>
</dbReference>
<gene>
    <name evidence="5" type="ORF">A3B40_05600</name>
</gene>
<evidence type="ECO:0000313" key="5">
    <source>
        <dbReference type="EMBL" id="OGK45731.1"/>
    </source>
</evidence>
<dbReference type="NCBIfam" id="TIGR01382">
    <property type="entry name" value="PfpI"/>
    <property type="match status" value="1"/>
</dbReference>
<keyword evidence="2" id="KW-0456">Lyase</keyword>
<evidence type="ECO:0000259" key="4">
    <source>
        <dbReference type="Pfam" id="PF01965"/>
    </source>
</evidence>
<dbReference type="SUPFAM" id="SSF52317">
    <property type="entry name" value="Class I glutamine amidotransferase-like"/>
    <property type="match status" value="1"/>
</dbReference>
<evidence type="ECO:0000256" key="2">
    <source>
        <dbReference type="ARBA" id="ARBA00023239"/>
    </source>
</evidence>
<evidence type="ECO:0000313" key="6">
    <source>
        <dbReference type="Proteomes" id="UP000178040"/>
    </source>
</evidence>